<evidence type="ECO:0000313" key="2">
    <source>
        <dbReference type="EMBL" id="EFJ05902.1"/>
    </source>
</evidence>
<dbReference type="HOGENOM" id="CLU_478524_0_0_1"/>
<dbReference type="eggNOG" id="KOG4197">
    <property type="taxonomic scope" value="Eukaryota"/>
</dbReference>
<dbReference type="GO" id="GO:0003729">
    <property type="term" value="F:mRNA binding"/>
    <property type="evidence" value="ECO:0007669"/>
    <property type="project" value="UniProtKB-ARBA"/>
</dbReference>
<dbReference type="EMBL" id="GL377712">
    <property type="protein sequence ID" value="EFJ05902.1"/>
    <property type="molecule type" value="Genomic_DNA"/>
</dbReference>
<proteinExistence type="predicted"/>
<gene>
    <name evidence="2" type="ORF">SELMODRAFT_431180</name>
</gene>
<reference evidence="2 3" key="1">
    <citation type="journal article" date="2011" name="Science">
        <title>The Selaginella genome identifies genetic changes associated with the evolution of vascular plants.</title>
        <authorList>
            <person name="Banks J.A."/>
            <person name="Nishiyama T."/>
            <person name="Hasebe M."/>
            <person name="Bowman J.L."/>
            <person name="Gribskov M."/>
            <person name="dePamphilis C."/>
            <person name="Albert V.A."/>
            <person name="Aono N."/>
            <person name="Aoyama T."/>
            <person name="Ambrose B.A."/>
            <person name="Ashton N.W."/>
            <person name="Axtell M.J."/>
            <person name="Barker E."/>
            <person name="Barker M.S."/>
            <person name="Bennetzen J.L."/>
            <person name="Bonawitz N.D."/>
            <person name="Chapple C."/>
            <person name="Cheng C."/>
            <person name="Correa L.G."/>
            <person name="Dacre M."/>
            <person name="DeBarry J."/>
            <person name="Dreyer I."/>
            <person name="Elias M."/>
            <person name="Engstrom E.M."/>
            <person name="Estelle M."/>
            <person name="Feng L."/>
            <person name="Finet C."/>
            <person name="Floyd S.K."/>
            <person name="Frommer W.B."/>
            <person name="Fujita T."/>
            <person name="Gramzow L."/>
            <person name="Gutensohn M."/>
            <person name="Harholt J."/>
            <person name="Hattori M."/>
            <person name="Heyl A."/>
            <person name="Hirai T."/>
            <person name="Hiwatashi Y."/>
            <person name="Ishikawa M."/>
            <person name="Iwata M."/>
            <person name="Karol K.G."/>
            <person name="Koehler B."/>
            <person name="Kolukisaoglu U."/>
            <person name="Kubo M."/>
            <person name="Kurata T."/>
            <person name="Lalonde S."/>
            <person name="Li K."/>
            <person name="Li Y."/>
            <person name="Litt A."/>
            <person name="Lyons E."/>
            <person name="Manning G."/>
            <person name="Maruyama T."/>
            <person name="Michael T.P."/>
            <person name="Mikami K."/>
            <person name="Miyazaki S."/>
            <person name="Morinaga S."/>
            <person name="Murata T."/>
            <person name="Mueller-Roeber B."/>
            <person name="Nelson D.R."/>
            <person name="Obara M."/>
            <person name="Oguri Y."/>
            <person name="Olmstead R.G."/>
            <person name="Onodera N."/>
            <person name="Petersen B.L."/>
            <person name="Pils B."/>
            <person name="Prigge M."/>
            <person name="Rensing S.A."/>
            <person name="Riano-Pachon D.M."/>
            <person name="Roberts A.W."/>
            <person name="Sato Y."/>
            <person name="Scheller H.V."/>
            <person name="Schulz B."/>
            <person name="Schulz C."/>
            <person name="Shakirov E.V."/>
            <person name="Shibagaki N."/>
            <person name="Shinohara N."/>
            <person name="Shippen D.E."/>
            <person name="Soerensen I."/>
            <person name="Sotooka R."/>
            <person name="Sugimoto N."/>
            <person name="Sugita M."/>
            <person name="Sumikawa N."/>
            <person name="Tanurdzic M."/>
            <person name="Theissen G."/>
            <person name="Ulvskov P."/>
            <person name="Wakazuki S."/>
            <person name="Weng J.K."/>
            <person name="Willats W.W."/>
            <person name="Wipf D."/>
            <person name="Wolf P.G."/>
            <person name="Yang L."/>
            <person name="Zimmer A.D."/>
            <person name="Zhu Q."/>
            <person name="Mitros T."/>
            <person name="Hellsten U."/>
            <person name="Loque D."/>
            <person name="Otillar R."/>
            <person name="Salamov A."/>
            <person name="Schmutz J."/>
            <person name="Shapiro H."/>
            <person name="Lindquist E."/>
            <person name="Lucas S."/>
            <person name="Rokhsar D."/>
            <person name="Grigoriev I.V."/>
        </authorList>
    </citation>
    <scope>NUCLEOTIDE SEQUENCE [LARGE SCALE GENOMIC DNA]</scope>
</reference>
<organism evidence="3">
    <name type="scientific">Selaginella moellendorffii</name>
    <name type="common">Spikemoss</name>
    <dbReference type="NCBI Taxonomy" id="88036"/>
    <lineage>
        <taxon>Eukaryota</taxon>
        <taxon>Viridiplantae</taxon>
        <taxon>Streptophyta</taxon>
        <taxon>Embryophyta</taxon>
        <taxon>Tracheophyta</taxon>
        <taxon>Lycopodiopsida</taxon>
        <taxon>Selaginellales</taxon>
        <taxon>Selaginellaceae</taxon>
        <taxon>Selaginella</taxon>
    </lineage>
</organism>
<dbReference type="InterPro" id="IPR011990">
    <property type="entry name" value="TPR-like_helical_dom_sf"/>
</dbReference>
<dbReference type="GO" id="GO:0005739">
    <property type="term" value="C:mitochondrion"/>
    <property type="evidence" value="ECO:0000318"/>
    <property type="project" value="GO_Central"/>
</dbReference>
<protein>
    <recommendedName>
        <fullName evidence="4">Pentacotripeptide-repeat region of PRORP domain-containing protein</fullName>
    </recommendedName>
</protein>
<dbReference type="PANTHER" id="PTHR45717">
    <property type="entry name" value="OS12G0527900 PROTEIN"/>
    <property type="match status" value="1"/>
</dbReference>
<dbReference type="InParanoid" id="D8TBS7"/>
<evidence type="ECO:0000313" key="3">
    <source>
        <dbReference type="Proteomes" id="UP000001514"/>
    </source>
</evidence>
<dbReference type="PANTHER" id="PTHR45717:SF15">
    <property type="entry name" value="AGL218WP"/>
    <property type="match status" value="1"/>
</dbReference>
<dbReference type="Gene3D" id="1.25.40.10">
    <property type="entry name" value="Tetratricopeptide repeat domain"/>
    <property type="match status" value="2"/>
</dbReference>
<sequence>MWSLREAWILCRRRNAAPRFTLERNGRSILHCCSRSYLTIEETREYFPEYQSMLPDQADHLGVEHIKLLNQELKDQSRIEALLGDGEKEVEEYCQIAEPLWKKVKKLIKGVDASRNVVRVFRENELDMTKAMMRGVLFKLLRNEKYKPGWKVANYMIRSEKFELGELDYMFQIAFAALAGCDRAAENMFANLPRVYKRKKALLVLMAGSSPQRENRVVMERLFKELKHRSWYTEASALNQMMLFSLQPDLRKRIPDLFEEAKSLGVAPDVSSYNLYLGFHCKEKNASGLEEVYQMLQEDPNARPDESTLLILACGYISVGCFDKAGKALVELEEGLDSGLFRRKQATYNKLLRLYGDTKDKEGVESIWSILSSRPLKAVDSYSYAIAAFGKAEGVHKAEEIFAKVDGLLETNQVIAMLSVYAHYGYADKARELFQKLPRKRMKHRLVVYKYLIAGYLREGEVKKALQVFSMGCTVLRDRCICSAWERVVLDLLDHFASRGEVAVIDRIFRMNSVLKHFINMRVYRVVLKAYLNHGASLKRFMDWTMEMGFSVDAETRELLTLLQSRFRKR</sequence>
<dbReference type="InterPro" id="IPR002885">
    <property type="entry name" value="PPR_rpt"/>
</dbReference>
<evidence type="ECO:0000256" key="1">
    <source>
        <dbReference type="ARBA" id="ARBA00022737"/>
    </source>
</evidence>
<evidence type="ECO:0008006" key="4">
    <source>
        <dbReference type="Google" id="ProtNLM"/>
    </source>
</evidence>
<dbReference type="Gramene" id="EFJ05902">
    <property type="protein sequence ID" value="EFJ05902"/>
    <property type="gene ID" value="SELMODRAFT_431180"/>
</dbReference>
<keyword evidence="1" id="KW-0677">Repeat</keyword>
<dbReference type="Proteomes" id="UP000001514">
    <property type="component" value="Unassembled WGS sequence"/>
</dbReference>
<name>D8TBS7_SELML</name>
<dbReference type="Pfam" id="PF01535">
    <property type="entry name" value="PPR"/>
    <property type="match status" value="2"/>
</dbReference>
<dbReference type="KEGG" id="smo:SELMODRAFT_431180"/>
<keyword evidence="3" id="KW-1185">Reference proteome</keyword>
<dbReference type="AlphaFoldDB" id="D8TBS7"/>
<accession>D8TBS7</accession>